<proteinExistence type="predicted"/>
<dbReference type="PANTHER" id="PTHR33121">
    <property type="entry name" value="CYCLIC DI-GMP PHOSPHODIESTERASE PDEF"/>
    <property type="match status" value="1"/>
</dbReference>
<dbReference type="SUPFAM" id="SSF55781">
    <property type="entry name" value="GAF domain-like"/>
    <property type="match status" value="1"/>
</dbReference>
<dbReference type="InterPro" id="IPR035919">
    <property type="entry name" value="EAL_sf"/>
</dbReference>
<dbReference type="CDD" id="cd01948">
    <property type="entry name" value="EAL"/>
    <property type="match status" value="1"/>
</dbReference>
<organism evidence="2 3">
    <name type="scientific">Cellulomonas triticagri</name>
    <dbReference type="NCBI Taxonomy" id="2483352"/>
    <lineage>
        <taxon>Bacteria</taxon>
        <taxon>Bacillati</taxon>
        <taxon>Actinomycetota</taxon>
        <taxon>Actinomycetes</taxon>
        <taxon>Micrococcales</taxon>
        <taxon>Cellulomonadaceae</taxon>
        <taxon>Cellulomonas</taxon>
    </lineage>
</organism>
<dbReference type="Pfam" id="PF01590">
    <property type="entry name" value="GAF"/>
    <property type="match status" value="1"/>
</dbReference>
<reference evidence="2 3" key="1">
    <citation type="submission" date="2018-10" db="EMBL/GenBank/DDBJ databases">
        <title>Isolation, diversity and antifungal activity of actinobacteria from wheat.</title>
        <authorList>
            <person name="Han C."/>
        </authorList>
    </citation>
    <scope>NUCLEOTIDE SEQUENCE [LARGE SCALE GENOMIC DNA]</scope>
    <source>
        <strain evidence="2 3">NEAU-YY56</strain>
    </source>
</reference>
<dbReference type="GO" id="GO:0071111">
    <property type="term" value="F:cyclic-guanylate-specific phosphodiesterase activity"/>
    <property type="evidence" value="ECO:0007669"/>
    <property type="project" value="InterPro"/>
</dbReference>
<dbReference type="InterPro" id="IPR029016">
    <property type="entry name" value="GAF-like_dom_sf"/>
</dbReference>
<dbReference type="PANTHER" id="PTHR33121:SF76">
    <property type="entry name" value="SIGNALING PROTEIN"/>
    <property type="match status" value="1"/>
</dbReference>
<dbReference type="SMART" id="SM00052">
    <property type="entry name" value="EAL"/>
    <property type="match status" value="1"/>
</dbReference>
<evidence type="ECO:0000313" key="2">
    <source>
        <dbReference type="EMBL" id="RMI08696.1"/>
    </source>
</evidence>
<protein>
    <submittedName>
        <fullName evidence="2">EAL domain-containing protein</fullName>
    </submittedName>
</protein>
<dbReference type="Proteomes" id="UP000269289">
    <property type="component" value="Unassembled WGS sequence"/>
</dbReference>
<comment type="caution">
    <text evidence="2">The sequence shown here is derived from an EMBL/GenBank/DDBJ whole genome shotgun (WGS) entry which is preliminary data.</text>
</comment>
<dbReference type="Gene3D" id="3.20.20.450">
    <property type="entry name" value="EAL domain"/>
    <property type="match status" value="1"/>
</dbReference>
<feature type="domain" description="EAL" evidence="1">
    <location>
        <begin position="166"/>
        <end position="407"/>
    </location>
</feature>
<dbReference type="InterPro" id="IPR003018">
    <property type="entry name" value="GAF"/>
</dbReference>
<evidence type="ECO:0000313" key="3">
    <source>
        <dbReference type="Proteomes" id="UP000269289"/>
    </source>
</evidence>
<dbReference type="EMBL" id="RFFI01000075">
    <property type="protein sequence ID" value="RMI08696.1"/>
    <property type="molecule type" value="Genomic_DNA"/>
</dbReference>
<name>A0A3M2J979_9CELL</name>
<dbReference type="PROSITE" id="PS50883">
    <property type="entry name" value="EAL"/>
    <property type="match status" value="1"/>
</dbReference>
<dbReference type="SUPFAM" id="SSF141868">
    <property type="entry name" value="EAL domain-like"/>
    <property type="match status" value="1"/>
</dbReference>
<gene>
    <name evidence="2" type="ORF">EBM89_13495</name>
</gene>
<keyword evidence="3" id="KW-1185">Reference proteome</keyword>
<dbReference type="Pfam" id="PF00563">
    <property type="entry name" value="EAL"/>
    <property type="match status" value="1"/>
</dbReference>
<accession>A0A3M2J979</accession>
<evidence type="ECO:0000259" key="1">
    <source>
        <dbReference type="PROSITE" id="PS50883"/>
    </source>
</evidence>
<dbReference type="InterPro" id="IPR050706">
    <property type="entry name" value="Cyclic-di-GMP_PDE-like"/>
</dbReference>
<dbReference type="InterPro" id="IPR001633">
    <property type="entry name" value="EAL_dom"/>
</dbReference>
<dbReference type="AlphaFoldDB" id="A0A3M2J979"/>
<sequence>MSVAEDRGPLTAARAAQEPGVRQILDRVREHLQMDIAFLSGLTRSAEVVLATSTETGPMQMAVGDELDLDDTYCVRVLSGLLPPVIPDARRHPEARDLDVTHEMGIGAYAGAPLRGPDGKPVGMLCCLGQGANPLLGEDALRVLGLAAALVEDHLGVPGLPHRPAVSDRVRRVRTVLEREEIRTVFQRVEHLGSGTVVAVEALSRFDPRWFPTPVHAFAAAQAAGCAVDLEVLAARRALRHAVRLPADVRLSVNLSADALLDPRTEPLLLAGGGGVGVELTEHTPVHDYGRLVAVTDRLRDAGVQVVVDDAGAGYASLRHVLRLRPTAIKLDLDLVRGIDADPVRQALARAVVDFAGSVGAWLVAEGIETPAERDALLDLGVHFGQGYLLGRPGAWEDALGDGPFHRDA</sequence>
<dbReference type="Gene3D" id="3.30.450.40">
    <property type="match status" value="1"/>
</dbReference>
<dbReference type="OrthoDB" id="23692at2"/>